<gene>
    <name evidence="14" type="primary">LOC116958719</name>
</gene>
<evidence type="ECO:0000313" key="14">
    <source>
        <dbReference type="RefSeq" id="XP_032837340.1"/>
    </source>
</evidence>
<evidence type="ECO:0000256" key="3">
    <source>
        <dbReference type="ARBA" id="ARBA00022475"/>
    </source>
</evidence>
<keyword evidence="4 9" id="KW-0812">Transmembrane</keyword>
<keyword evidence="3" id="KW-1003">Cell membrane</keyword>
<evidence type="ECO:0000256" key="9">
    <source>
        <dbReference type="RuleBase" id="RU000630"/>
    </source>
</evidence>
<organism evidence="13 14">
    <name type="scientific">Petromyzon marinus</name>
    <name type="common">Sea lamprey</name>
    <dbReference type="NCBI Taxonomy" id="7757"/>
    <lineage>
        <taxon>Eukaryota</taxon>
        <taxon>Metazoa</taxon>
        <taxon>Chordata</taxon>
        <taxon>Craniata</taxon>
        <taxon>Vertebrata</taxon>
        <taxon>Cyclostomata</taxon>
        <taxon>Hyperoartia</taxon>
        <taxon>Petromyzontiformes</taxon>
        <taxon>Petromyzontidae</taxon>
        <taxon>Petromyzon</taxon>
    </lineage>
</organism>
<evidence type="ECO:0000256" key="10">
    <source>
        <dbReference type="SAM" id="Phobius"/>
    </source>
</evidence>
<dbReference type="GO" id="GO:0005922">
    <property type="term" value="C:connexin complex"/>
    <property type="evidence" value="ECO:0007669"/>
    <property type="project" value="InterPro"/>
</dbReference>
<keyword evidence="6" id="KW-0965">Cell junction</keyword>
<evidence type="ECO:0000256" key="6">
    <source>
        <dbReference type="ARBA" id="ARBA00022949"/>
    </source>
</evidence>
<dbReference type="InterPro" id="IPR013092">
    <property type="entry name" value="Connexin_N"/>
</dbReference>
<dbReference type="Gene3D" id="1.20.1440.80">
    <property type="entry name" value="Gap junction channel protein cysteine-rich domain"/>
    <property type="match status" value="1"/>
</dbReference>
<comment type="subcellular location">
    <subcellularLocation>
        <location evidence="1">Cell junction</location>
        <location evidence="1">Gap junction</location>
    </subcellularLocation>
    <subcellularLocation>
        <location evidence="2 9">Cell membrane</location>
        <topology evidence="2 9">Multi-pass membrane protein</topology>
    </subcellularLocation>
</comment>
<sequence length="229" mass="25629">MNWAGLYAVLSGANRYSTSIGHVWLSVLFIFRIMVLVVAAERVCGDEKSGFVCNTLQPGCQNVCYDHYFPISKVRLWALQLIFVSTPALLVAMHIAHRHRRAKRKTRRCGRPCDVAILKPPTDGVLLCTYVVSVLFRVVFECSFLYAFHFIYSGVTMPRLLKCDASPCPNTVDCFVSRPTEKTIFTIFMLAASAVCLLLNLAELLHLLARYCSHVCRRSSERRSGGGSG</sequence>
<comment type="function">
    <text evidence="9">One gap junction consists of a cluster of closely packed pairs of transmembrane channels, the connexons, through which materials of low MW diffuse from one cell to a neighboring cell.</text>
</comment>
<evidence type="ECO:0000259" key="12">
    <source>
        <dbReference type="SMART" id="SM01089"/>
    </source>
</evidence>
<name>A0AAJ7UJ69_PETMA</name>
<comment type="subunit">
    <text evidence="9">A connexon is composed of a hexamer of connexins.</text>
</comment>
<evidence type="ECO:0000256" key="2">
    <source>
        <dbReference type="ARBA" id="ARBA00004651"/>
    </source>
</evidence>
<dbReference type="GO" id="GO:0007267">
    <property type="term" value="P:cell-cell signaling"/>
    <property type="evidence" value="ECO:0007669"/>
    <property type="project" value="TreeGrafter"/>
</dbReference>
<comment type="similarity">
    <text evidence="9">Belongs to the connexin family.</text>
</comment>
<dbReference type="FunFam" id="1.20.1440.80:FF:000001">
    <property type="entry name" value="Gap junction alpha-1"/>
    <property type="match status" value="1"/>
</dbReference>
<dbReference type="PROSITE" id="PS00408">
    <property type="entry name" value="CONNEXINS_2"/>
    <property type="match status" value="1"/>
</dbReference>
<accession>A0AAJ7UJ69</accession>
<evidence type="ECO:0000259" key="11">
    <source>
        <dbReference type="SMART" id="SM00037"/>
    </source>
</evidence>
<dbReference type="SMART" id="SM01089">
    <property type="entry name" value="Connexin_CCC"/>
    <property type="match status" value="1"/>
</dbReference>
<protein>
    <recommendedName>
        <fullName evidence="9">Gap junction protein</fullName>
    </recommendedName>
</protein>
<reference evidence="14" key="1">
    <citation type="submission" date="2025-08" db="UniProtKB">
        <authorList>
            <consortium name="RefSeq"/>
        </authorList>
    </citation>
    <scope>IDENTIFICATION</scope>
    <source>
        <tissue evidence="14">Sperm</tissue>
    </source>
</reference>
<feature type="transmembrane region" description="Helical" evidence="10">
    <location>
        <begin position="184"/>
        <end position="209"/>
    </location>
</feature>
<keyword evidence="7 10" id="KW-1133">Transmembrane helix</keyword>
<dbReference type="InterPro" id="IPR038359">
    <property type="entry name" value="Connexin_N_sf"/>
</dbReference>
<evidence type="ECO:0000256" key="5">
    <source>
        <dbReference type="ARBA" id="ARBA00022868"/>
    </source>
</evidence>
<feature type="transmembrane region" description="Helical" evidence="10">
    <location>
        <begin position="77"/>
        <end position="97"/>
    </location>
</feature>
<feature type="transmembrane region" description="Helical" evidence="10">
    <location>
        <begin position="21"/>
        <end position="40"/>
    </location>
</feature>
<dbReference type="PROSITE" id="PS00407">
    <property type="entry name" value="CONNEXINS_1"/>
    <property type="match status" value="1"/>
</dbReference>
<keyword evidence="8 10" id="KW-0472">Membrane</keyword>
<dbReference type="InterPro" id="IPR019570">
    <property type="entry name" value="Connexin_CCC"/>
</dbReference>
<dbReference type="PANTHER" id="PTHR11984">
    <property type="entry name" value="CONNEXIN"/>
    <property type="match status" value="1"/>
</dbReference>
<evidence type="ECO:0000256" key="1">
    <source>
        <dbReference type="ARBA" id="ARBA00004610"/>
    </source>
</evidence>
<dbReference type="InterPro" id="IPR017990">
    <property type="entry name" value="Connexin_CS"/>
</dbReference>
<feature type="domain" description="Connexin cysteine-rich" evidence="12">
    <location>
        <begin position="140"/>
        <end position="207"/>
    </location>
</feature>
<dbReference type="Proteomes" id="UP001318040">
    <property type="component" value="Chromosome 81"/>
</dbReference>
<dbReference type="InterPro" id="IPR000500">
    <property type="entry name" value="Connexin"/>
</dbReference>
<keyword evidence="5 9" id="KW-0303">Gap junction</keyword>
<evidence type="ECO:0000256" key="7">
    <source>
        <dbReference type="ARBA" id="ARBA00022989"/>
    </source>
</evidence>
<evidence type="ECO:0000256" key="8">
    <source>
        <dbReference type="ARBA" id="ARBA00023136"/>
    </source>
</evidence>
<dbReference type="Pfam" id="PF00029">
    <property type="entry name" value="Connexin"/>
    <property type="match status" value="1"/>
</dbReference>
<evidence type="ECO:0000256" key="4">
    <source>
        <dbReference type="ARBA" id="ARBA00022692"/>
    </source>
</evidence>
<dbReference type="SMART" id="SM00037">
    <property type="entry name" value="CNX"/>
    <property type="match status" value="1"/>
</dbReference>
<feature type="domain" description="Connexin N-terminal" evidence="11">
    <location>
        <begin position="42"/>
        <end position="75"/>
    </location>
</feature>
<keyword evidence="13" id="KW-1185">Reference proteome</keyword>
<dbReference type="KEGG" id="pmrn:116958719"/>
<dbReference type="PRINTS" id="PR00206">
    <property type="entry name" value="CONNEXIN"/>
</dbReference>
<proteinExistence type="inferred from homology"/>
<dbReference type="AlphaFoldDB" id="A0AAJ7UJ69"/>
<dbReference type="RefSeq" id="XP_032837340.1">
    <property type="nucleotide sequence ID" value="XM_032981449.1"/>
</dbReference>
<dbReference type="GO" id="GO:0005243">
    <property type="term" value="F:gap junction channel activity"/>
    <property type="evidence" value="ECO:0007669"/>
    <property type="project" value="TreeGrafter"/>
</dbReference>
<feature type="transmembrane region" description="Helical" evidence="10">
    <location>
        <begin position="127"/>
        <end position="152"/>
    </location>
</feature>
<evidence type="ECO:0000313" key="13">
    <source>
        <dbReference type="Proteomes" id="UP001318040"/>
    </source>
</evidence>
<dbReference type="PANTHER" id="PTHR11984:SF20">
    <property type="entry name" value="GAP JUNCTION BETA-1 PROTEIN"/>
    <property type="match status" value="1"/>
</dbReference>